<feature type="binding site" evidence="6">
    <location>
        <position position="111"/>
    </location>
    <ligand>
        <name>a divalent metal cation</name>
        <dbReference type="ChEBI" id="CHEBI:60240"/>
        <label>2</label>
        <note>catalytic</note>
    </ligand>
</feature>
<dbReference type="Gene3D" id="3.90.230.10">
    <property type="entry name" value="Creatinase/methionine aminopeptidase superfamily"/>
    <property type="match status" value="1"/>
</dbReference>
<feature type="binding site" evidence="6">
    <location>
        <position position="100"/>
    </location>
    <ligand>
        <name>a divalent metal cation</name>
        <dbReference type="ChEBI" id="CHEBI:60240"/>
        <label>1</label>
    </ligand>
</feature>
<dbReference type="GO" id="GO:0070006">
    <property type="term" value="F:metalloaminopeptidase activity"/>
    <property type="evidence" value="ECO:0007669"/>
    <property type="project" value="UniProtKB-UniRule"/>
</dbReference>
<dbReference type="RefSeq" id="WP_027888552.1">
    <property type="nucleotide sequence ID" value="NZ_JBHSXZ010000037.1"/>
</dbReference>
<accession>A0A399E594</accession>
<comment type="function">
    <text evidence="1 6">Removes the N-terminal methionine from nascent proteins. The N-terminal methionine is often cleaved when the second residue in the primary sequence is small and uncharged (Met-Ala-, Cys, Gly, Pro, Ser, Thr, or Val). Requires deformylation of the N(alpha)-formylated initiator methionine before it can be hydrolyzed.</text>
</comment>
<dbReference type="InterPro" id="IPR002467">
    <property type="entry name" value="Pept_M24A_MAP1"/>
</dbReference>
<evidence type="ECO:0000313" key="9">
    <source>
        <dbReference type="EMBL" id="RIH77112.1"/>
    </source>
</evidence>
<feature type="domain" description="Peptidase M24" evidence="8">
    <location>
        <begin position="12"/>
        <end position="246"/>
    </location>
</feature>
<dbReference type="Pfam" id="PF00557">
    <property type="entry name" value="Peptidase_M24"/>
    <property type="match status" value="1"/>
</dbReference>
<evidence type="ECO:0000256" key="1">
    <source>
        <dbReference type="ARBA" id="ARBA00002521"/>
    </source>
</evidence>
<keyword evidence="5 6" id="KW-0378">Hydrolase</keyword>
<dbReference type="AlphaFoldDB" id="A0A399E594"/>
<protein>
    <recommendedName>
        <fullName evidence="6 7">Methionine aminopeptidase</fullName>
        <shortName evidence="6">MAP</shortName>
        <shortName evidence="6">MetAP</shortName>
        <ecNumber evidence="6 7">3.4.11.18</ecNumber>
    </recommendedName>
    <alternativeName>
        <fullName evidence="6">Peptidase M</fullName>
    </alternativeName>
</protein>
<dbReference type="GO" id="GO:0005829">
    <property type="term" value="C:cytosol"/>
    <property type="evidence" value="ECO:0007669"/>
    <property type="project" value="TreeGrafter"/>
</dbReference>
<gene>
    <name evidence="6 9" type="primary">map</name>
    <name evidence="9" type="ORF">Mcate_01474</name>
</gene>
<comment type="cofactor">
    <cofactor evidence="6">
        <name>Co(2+)</name>
        <dbReference type="ChEBI" id="CHEBI:48828"/>
    </cofactor>
    <cofactor evidence="6">
        <name>Zn(2+)</name>
        <dbReference type="ChEBI" id="CHEBI:29105"/>
    </cofactor>
    <cofactor evidence="6">
        <name>Mn(2+)</name>
        <dbReference type="ChEBI" id="CHEBI:29035"/>
    </cofactor>
    <cofactor evidence="6">
        <name>Fe(2+)</name>
        <dbReference type="ChEBI" id="CHEBI:29033"/>
    </cofactor>
    <text evidence="6">Binds 2 divalent metal cations per subunit. Has a high-affinity and a low affinity metal-binding site. The true nature of the physiological cofactor is under debate. The enzyme is active with cobalt, zinc, manganese or divalent iron ions. Most likely, methionine aminopeptidases function as mononuclear Fe(2+)-metalloproteases under physiological conditions, and the catalytically relevant metal-binding site has been assigned to the histidine-containing high-affinity site.</text>
</comment>
<evidence type="ECO:0000256" key="4">
    <source>
        <dbReference type="ARBA" id="ARBA00022723"/>
    </source>
</evidence>
<evidence type="ECO:0000259" key="8">
    <source>
        <dbReference type="Pfam" id="PF00557"/>
    </source>
</evidence>
<dbReference type="HAMAP" id="MF_01974">
    <property type="entry name" value="MetAP_1"/>
    <property type="match status" value="1"/>
</dbReference>
<dbReference type="NCBIfam" id="TIGR00500">
    <property type="entry name" value="met_pdase_I"/>
    <property type="match status" value="1"/>
</dbReference>
<evidence type="ECO:0000313" key="10">
    <source>
        <dbReference type="Proteomes" id="UP000266089"/>
    </source>
</evidence>
<dbReference type="InterPro" id="IPR000994">
    <property type="entry name" value="Pept_M24"/>
</dbReference>
<feature type="binding site" evidence="6">
    <location>
        <position position="239"/>
    </location>
    <ligand>
        <name>a divalent metal cation</name>
        <dbReference type="ChEBI" id="CHEBI:60240"/>
        <label>1</label>
    </ligand>
</feature>
<evidence type="ECO:0000256" key="5">
    <source>
        <dbReference type="ARBA" id="ARBA00022801"/>
    </source>
</evidence>
<dbReference type="OrthoDB" id="9806388at2"/>
<dbReference type="PANTHER" id="PTHR43330">
    <property type="entry name" value="METHIONINE AMINOPEPTIDASE"/>
    <property type="match status" value="1"/>
</dbReference>
<dbReference type="Proteomes" id="UP000266089">
    <property type="component" value="Unassembled WGS sequence"/>
</dbReference>
<keyword evidence="2 6" id="KW-0031">Aminopeptidase</keyword>
<name>A0A399E594_9DEIN</name>
<evidence type="ECO:0000256" key="3">
    <source>
        <dbReference type="ARBA" id="ARBA00022670"/>
    </source>
</evidence>
<dbReference type="PROSITE" id="PS00680">
    <property type="entry name" value="MAP_1"/>
    <property type="match status" value="1"/>
</dbReference>
<comment type="similarity">
    <text evidence="6">Belongs to the peptidase M24A family. Methionine aminopeptidase type 1 subfamily.</text>
</comment>
<comment type="caution">
    <text evidence="9">The sequence shown here is derived from an EMBL/GenBank/DDBJ whole genome shotgun (WGS) entry which is preliminary data.</text>
</comment>
<dbReference type="InterPro" id="IPR036005">
    <property type="entry name" value="Creatinase/aminopeptidase-like"/>
</dbReference>
<feature type="binding site" evidence="6">
    <location>
        <position position="182"/>
    </location>
    <ligand>
        <name>substrate</name>
    </ligand>
</feature>
<evidence type="ECO:0000256" key="7">
    <source>
        <dbReference type="RuleBase" id="RU003653"/>
    </source>
</evidence>
<dbReference type="EMBL" id="QWKX01000031">
    <property type="protein sequence ID" value="RIH77112.1"/>
    <property type="molecule type" value="Genomic_DNA"/>
</dbReference>
<keyword evidence="4 6" id="KW-0479">Metal-binding</keyword>
<organism evidence="9 10">
    <name type="scientific">Meiothermus taiwanensis</name>
    <dbReference type="NCBI Taxonomy" id="172827"/>
    <lineage>
        <taxon>Bacteria</taxon>
        <taxon>Thermotogati</taxon>
        <taxon>Deinococcota</taxon>
        <taxon>Deinococci</taxon>
        <taxon>Thermales</taxon>
        <taxon>Thermaceae</taxon>
        <taxon>Meiothermus</taxon>
    </lineage>
</organism>
<proteinExistence type="inferred from homology"/>
<reference evidence="9 10" key="1">
    <citation type="submission" date="2018-08" db="EMBL/GenBank/DDBJ databases">
        <title>Meiothermus cateniformans JCM 15151 genome sequencing project.</title>
        <authorList>
            <person name="Da Costa M.S."/>
            <person name="Albuquerque L."/>
            <person name="Raposo P."/>
            <person name="Froufe H.J.C."/>
            <person name="Barroso C.S."/>
            <person name="Egas C."/>
        </authorList>
    </citation>
    <scope>NUCLEOTIDE SEQUENCE [LARGE SCALE GENOMIC DNA]</scope>
    <source>
        <strain evidence="9 10">JCM 15151</strain>
    </source>
</reference>
<dbReference type="PANTHER" id="PTHR43330:SF27">
    <property type="entry name" value="METHIONINE AMINOPEPTIDASE"/>
    <property type="match status" value="1"/>
</dbReference>
<feature type="binding site" evidence="6">
    <location>
        <position position="239"/>
    </location>
    <ligand>
        <name>a divalent metal cation</name>
        <dbReference type="ChEBI" id="CHEBI:60240"/>
        <label>2</label>
        <note>catalytic</note>
    </ligand>
</feature>
<dbReference type="EC" id="3.4.11.18" evidence="6 7"/>
<feature type="binding site" evidence="6">
    <location>
        <position position="175"/>
    </location>
    <ligand>
        <name>a divalent metal cation</name>
        <dbReference type="ChEBI" id="CHEBI:60240"/>
        <label>2</label>
        <note>catalytic</note>
    </ligand>
</feature>
<comment type="catalytic activity">
    <reaction evidence="6 7">
        <text>Release of N-terminal amino acids, preferentially methionine, from peptides and arylamides.</text>
        <dbReference type="EC" id="3.4.11.18"/>
    </reaction>
</comment>
<sequence length="263" mass="29000">MAIHIKSPWEIEKMTKTGQLHTAIFAEVEPHIRPGVSTFELDQIILRAIQKAGGQAPQIGYRAGGTVPFPSATCMSIDDVVVHGFPSKRPLREGELLKIDFLFTYEGYTTDMARTYAIGKVSPEAERLMRVTEEAFWVGFKLLQPGRRIGDVAAAVQDFVERQHGLWCIREMVGHGVGRELHEDPQVPNYGEPGKGPKLRPGMTLAFEPMVALYPAKMVILADGWTATVGKGNLAAHYENTVLITDSGPRLLTGSQKPVPVER</sequence>
<dbReference type="GO" id="GO:0046872">
    <property type="term" value="F:metal ion binding"/>
    <property type="evidence" value="ECO:0007669"/>
    <property type="project" value="UniProtKB-UniRule"/>
</dbReference>
<dbReference type="GO" id="GO:0006508">
    <property type="term" value="P:proteolysis"/>
    <property type="evidence" value="ECO:0007669"/>
    <property type="project" value="UniProtKB-KW"/>
</dbReference>
<feature type="binding site" evidence="6">
    <location>
        <position position="208"/>
    </location>
    <ligand>
        <name>a divalent metal cation</name>
        <dbReference type="ChEBI" id="CHEBI:60240"/>
        <label>2</label>
        <note>catalytic</note>
    </ligand>
</feature>
<evidence type="ECO:0000256" key="2">
    <source>
        <dbReference type="ARBA" id="ARBA00022438"/>
    </source>
</evidence>
<dbReference type="InterPro" id="IPR001714">
    <property type="entry name" value="Pept_M24_MAP"/>
</dbReference>
<keyword evidence="3 6" id="KW-0645">Protease</keyword>
<comment type="subunit">
    <text evidence="6">Monomer.</text>
</comment>
<dbReference type="GO" id="GO:0004239">
    <property type="term" value="F:initiator methionyl aminopeptidase activity"/>
    <property type="evidence" value="ECO:0007669"/>
    <property type="project" value="UniProtKB-UniRule"/>
</dbReference>
<dbReference type="SUPFAM" id="SSF55920">
    <property type="entry name" value="Creatinase/aminopeptidase"/>
    <property type="match status" value="1"/>
</dbReference>
<feature type="binding site" evidence="6">
    <location>
        <position position="83"/>
    </location>
    <ligand>
        <name>substrate</name>
    </ligand>
</feature>
<feature type="binding site" evidence="6">
    <location>
        <position position="111"/>
    </location>
    <ligand>
        <name>a divalent metal cation</name>
        <dbReference type="ChEBI" id="CHEBI:60240"/>
        <label>1</label>
    </ligand>
</feature>
<dbReference type="CDD" id="cd01086">
    <property type="entry name" value="MetAP1"/>
    <property type="match status" value="1"/>
</dbReference>
<evidence type="ECO:0000256" key="6">
    <source>
        <dbReference type="HAMAP-Rule" id="MF_01974"/>
    </source>
</evidence>
<dbReference type="PRINTS" id="PR00599">
    <property type="entry name" value="MAPEPTIDASE"/>
</dbReference>